<dbReference type="EMBL" id="MFGA01000020">
    <property type="protein sequence ID" value="OGF20688.1"/>
    <property type="molecule type" value="Genomic_DNA"/>
</dbReference>
<dbReference type="Proteomes" id="UP000177407">
    <property type="component" value="Unassembled WGS sequence"/>
</dbReference>
<dbReference type="InterPro" id="IPR011055">
    <property type="entry name" value="Dup_hybrid_motif"/>
</dbReference>
<organism evidence="2 3">
    <name type="scientific">Candidatus Falkowbacteria bacterium RIFOXYA2_FULL_38_12</name>
    <dbReference type="NCBI Taxonomy" id="1797993"/>
    <lineage>
        <taxon>Bacteria</taxon>
        <taxon>Candidatus Falkowiibacteriota</taxon>
    </lineage>
</organism>
<gene>
    <name evidence="2" type="ORF">A2257_02825</name>
</gene>
<evidence type="ECO:0000313" key="2">
    <source>
        <dbReference type="EMBL" id="OGF20688.1"/>
    </source>
</evidence>
<name>A0A1F5S1V7_9BACT</name>
<evidence type="ECO:0000313" key="3">
    <source>
        <dbReference type="Proteomes" id="UP000177407"/>
    </source>
</evidence>
<dbReference type="CDD" id="cd12797">
    <property type="entry name" value="M23_peptidase"/>
    <property type="match status" value="1"/>
</dbReference>
<dbReference type="PANTHER" id="PTHR21666">
    <property type="entry name" value="PEPTIDASE-RELATED"/>
    <property type="match status" value="1"/>
</dbReference>
<accession>A0A1F5S1V7</accession>
<dbReference type="Gene3D" id="2.70.70.10">
    <property type="entry name" value="Glucose Permease (Domain IIA)"/>
    <property type="match status" value="1"/>
</dbReference>
<sequence>MASRKVDSARGWKSVAERHVVDPLVAPYTLIHGVPKDELYERDVFWCAKSPQSHMGPFLNAVDFLVPDGTPVLAAAEGEIIEVVEGNTKWGDGDQYRDTLNFMTLEHRFGELTQYCHLVKSSVTALGLRVGSKVKQGQHIATVGKTGWTDRDHLHFLAFRDDRRNQENPFGSKSLIPRFTLP</sequence>
<dbReference type="SUPFAM" id="SSF51261">
    <property type="entry name" value="Duplicated hybrid motif"/>
    <property type="match status" value="1"/>
</dbReference>
<proteinExistence type="predicted"/>
<dbReference type="Pfam" id="PF01551">
    <property type="entry name" value="Peptidase_M23"/>
    <property type="match status" value="1"/>
</dbReference>
<feature type="domain" description="M23ase beta-sheet core" evidence="1">
    <location>
        <begin position="60"/>
        <end position="159"/>
    </location>
</feature>
<reference evidence="2 3" key="1">
    <citation type="journal article" date="2016" name="Nat. Commun.">
        <title>Thousands of microbial genomes shed light on interconnected biogeochemical processes in an aquifer system.</title>
        <authorList>
            <person name="Anantharaman K."/>
            <person name="Brown C.T."/>
            <person name="Hug L.A."/>
            <person name="Sharon I."/>
            <person name="Castelle C.J."/>
            <person name="Probst A.J."/>
            <person name="Thomas B.C."/>
            <person name="Singh A."/>
            <person name="Wilkins M.J."/>
            <person name="Karaoz U."/>
            <person name="Brodie E.L."/>
            <person name="Williams K.H."/>
            <person name="Hubbard S.S."/>
            <person name="Banfield J.F."/>
        </authorList>
    </citation>
    <scope>NUCLEOTIDE SEQUENCE [LARGE SCALE GENOMIC DNA]</scope>
</reference>
<dbReference type="InterPro" id="IPR016047">
    <property type="entry name" value="M23ase_b-sheet_dom"/>
</dbReference>
<comment type="caution">
    <text evidence="2">The sequence shown here is derived from an EMBL/GenBank/DDBJ whole genome shotgun (WGS) entry which is preliminary data.</text>
</comment>
<protein>
    <recommendedName>
        <fullName evidence="1">M23ase beta-sheet core domain-containing protein</fullName>
    </recommendedName>
</protein>
<dbReference type="GO" id="GO:0004222">
    <property type="term" value="F:metalloendopeptidase activity"/>
    <property type="evidence" value="ECO:0007669"/>
    <property type="project" value="TreeGrafter"/>
</dbReference>
<evidence type="ECO:0000259" key="1">
    <source>
        <dbReference type="Pfam" id="PF01551"/>
    </source>
</evidence>
<dbReference type="InterPro" id="IPR050570">
    <property type="entry name" value="Cell_wall_metabolism_enzyme"/>
</dbReference>
<dbReference type="AlphaFoldDB" id="A0A1F5S1V7"/>
<dbReference type="PANTHER" id="PTHR21666:SF270">
    <property type="entry name" value="MUREIN HYDROLASE ACTIVATOR ENVC"/>
    <property type="match status" value="1"/>
</dbReference>